<comment type="subcellular location">
    <subcellularLocation>
        <location evidence="1">Host cell</location>
    </subcellularLocation>
    <subcellularLocation>
        <location evidence="2">Secreted</location>
    </subcellularLocation>
</comment>
<organism evidence="5 6">
    <name type="scientific">Actinomortierella ambigua</name>
    <dbReference type="NCBI Taxonomy" id="1343610"/>
    <lineage>
        <taxon>Eukaryota</taxon>
        <taxon>Fungi</taxon>
        <taxon>Fungi incertae sedis</taxon>
        <taxon>Mucoromycota</taxon>
        <taxon>Mortierellomycotina</taxon>
        <taxon>Mortierellomycetes</taxon>
        <taxon>Mortierellales</taxon>
        <taxon>Mortierellaceae</taxon>
        <taxon>Actinomortierella</taxon>
    </lineage>
</organism>
<dbReference type="GO" id="GO:0005576">
    <property type="term" value="C:extracellular region"/>
    <property type="evidence" value="ECO:0007669"/>
    <property type="project" value="UniProtKB-SubCell"/>
</dbReference>
<dbReference type="EMBL" id="JAAAJB010000133">
    <property type="protein sequence ID" value="KAG0264673.1"/>
    <property type="molecule type" value="Genomic_DNA"/>
</dbReference>
<evidence type="ECO:0000259" key="4">
    <source>
        <dbReference type="Pfam" id="PF20147"/>
    </source>
</evidence>
<sequence>MTTEILTLLCLGDGEVTSNAFSVKICSDKSVSHLKQSIKATKTPSFDNVATDKLTLWRVTISAKYDDNTTPVLLDNVATGDKEKLEDPWMRLSALFSEDRGENTYILVQRPQPDSSPQLKCIWLGDEIERELAIILSDVGHHHTIYDVDQKDAEALQRKRLGRFFKRTLPCSPSTNDVSLVMLGLQLGKQARTSTGETLHSIIERNIGLRSIYSLVAMVAPSGSGKTATIVDLATKHFVVYCVCSTADTCASPDFHDPNFITLTEEIEKSYLAVSGNQQGDLLEIDFHMKIIAQQRIEIEFLARLLFLQLLIDHDPELQPQQFFRAQMTPGGASSIRKLVDILRKYEITTIHSMLDSVQRNLHSILVRRGVGLVIAVDDAQVAEQDILFNKLISGPALIHCSPDKMSIFDDTDQVLLEHRRSFFTVLRSTLSHLQATLVILGTTVSLLNVDNIHFCFGETTNFVTITDFPWFDENDIHKMLSGLVDLSDCEIPPAKRRRLSGRPRFSLGIIEHLLETGHRTLPSTQAPMDIAIEH</sequence>
<evidence type="ECO:0000256" key="2">
    <source>
        <dbReference type="ARBA" id="ARBA00004613"/>
    </source>
</evidence>
<reference evidence="5" key="1">
    <citation type="journal article" date="2020" name="Fungal Divers.">
        <title>Resolving the Mortierellaceae phylogeny through synthesis of multi-gene phylogenetics and phylogenomics.</title>
        <authorList>
            <person name="Vandepol N."/>
            <person name="Liber J."/>
            <person name="Desiro A."/>
            <person name="Na H."/>
            <person name="Kennedy M."/>
            <person name="Barry K."/>
            <person name="Grigoriev I.V."/>
            <person name="Miller A.N."/>
            <person name="O'Donnell K."/>
            <person name="Stajich J.E."/>
            <person name="Bonito G."/>
        </authorList>
    </citation>
    <scope>NUCLEOTIDE SEQUENCE</scope>
    <source>
        <strain evidence="5">BC1065</strain>
    </source>
</reference>
<keyword evidence="6" id="KW-1185">Reference proteome</keyword>
<evidence type="ECO:0000256" key="3">
    <source>
        <dbReference type="ARBA" id="ARBA00022525"/>
    </source>
</evidence>
<dbReference type="Pfam" id="PF20147">
    <property type="entry name" value="Crinkler"/>
    <property type="match status" value="1"/>
</dbReference>
<proteinExistence type="predicted"/>
<dbReference type="InterPro" id="IPR045379">
    <property type="entry name" value="Crinkler_N"/>
</dbReference>
<dbReference type="GO" id="GO:0043657">
    <property type="term" value="C:host cell"/>
    <property type="evidence" value="ECO:0007669"/>
    <property type="project" value="UniProtKB-SubCell"/>
</dbReference>
<dbReference type="OrthoDB" id="2420447at2759"/>
<dbReference type="AlphaFoldDB" id="A0A9P6QD98"/>
<evidence type="ECO:0000256" key="1">
    <source>
        <dbReference type="ARBA" id="ARBA00004340"/>
    </source>
</evidence>
<evidence type="ECO:0000313" key="5">
    <source>
        <dbReference type="EMBL" id="KAG0264673.1"/>
    </source>
</evidence>
<evidence type="ECO:0000313" key="6">
    <source>
        <dbReference type="Proteomes" id="UP000807716"/>
    </source>
</evidence>
<accession>A0A9P6QD98</accession>
<protein>
    <recommendedName>
        <fullName evidence="4">Crinkler effector protein N-terminal domain-containing protein</fullName>
    </recommendedName>
</protein>
<dbReference type="Proteomes" id="UP000807716">
    <property type="component" value="Unassembled WGS sequence"/>
</dbReference>
<keyword evidence="3" id="KW-0964">Secreted</keyword>
<name>A0A9P6QD98_9FUNG</name>
<comment type="caution">
    <text evidence="5">The sequence shown here is derived from an EMBL/GenBank/DDBJ whole genome shotgun (WGS) entry which is preliminary data.</text>
</comment>
<gene>
    <name evidence="5" type="ORF">DFQ27_001068</name>
</gene>
<feature type="domain" description="Crinkler effector protein N-terminal" evidence="4">
    <location>
        <begin position="6"/>
        <end position="109"/>
    </location>
</feature>